<evidence type="ECO:0000256" key="4">
    <source>
        <dbReference type="ARBA" id="ARBA00023163"/>
    </source>
</evidence>
<keyword evidence="4" id="KW-0804">Transcription</keyword>
<feature type="domain" description="RNA polymerase sigma factor 70 region 4 type 2" evidence="6">
    <location>
        <begin position="111"/>
        <end position="162"/>
    </location>
</feature>
<evidence type="ECO:0000259" key="5">
    <source>
        <dbReference type="Pfam" id="PF04542"/>
    </source>
</evidence>
<dbReference type="NCBIfam" id="TIGR02937">
    <property type="entry name" value="sigma70-ECF"/>
    <property type="match status" value="1"/>
</dbReference>
<keyword evidence="8" id="KW-1185">Reference proteome</keyword>
<dbReference type="Gene3D" id="1.10.1740.10">
    <property type="match status" value="1"/>
</dbReference>
<dbReference type="InterPro" id="IPR013325">
    <property type="entry name" value="RNA_pol_sigma_r2"/>
</dbReference>
<dbReference type="Pfam" id="PF08281">
    <property type="entry name" value="Sigma70_r4_2"/>
    <property type="match status" value="1"/>
</dbReference>
<evidence type="ECO:0000259" key="6">
    <source>
        <dbReference type="Pfam" id="PF08281"/>
    </source>
</evidence>
<dbReference type="InterPro" id="IPR014284">
    <property type="entry name" value="RNA_pol_sigma-70_dom"/>
</dbReference>
<dbReference type="PANTHER" id="PTHR43133:SF60">
    <property type="entry name" value="RNA POLYMERASE SIGMA FACTOR SIGV"/>
    <property type="match status" value="1"/>
</dbReference>
<reference evidence="7 8" key="1">
    <citation type="submission" date="2019-08" db="EMBL/GenBank/DDBJ databases">
        <title>In-depth cultivation of the pig gut microbiome towards novel bacterial diversity and tailored functional studies.</title>
        <authorList>
            <person name="Wylensek D."/>
            <person name="Hitch T.C.A."/>
            <person name="Clavel T."/>
        </authorList>
    </citation>
    <scope>NUCLEOTIDE SEQUENCE [LARGE SCALE GENOMIC DNA]</scope>
    <source>
        <strain evidence="7 8">Oil+RF-744-WCA-WT-11</strain>
    </source>
</reference>
<dbReference type="RefSeq" id="WP_154527337.1">
    <property type="nucleotide sequence ID" value="NZ_VULZ01000018.1"/>
</dbReference>
<evidence type="ECO:0000256" key="1">
    <source>
        <dbReference type="ARBA" id="ARBA00010641"/>
    </source>
</evidence>
<dbReference type="GO" id="GO:0016987">
    <property type="term" value="F:sigma factor activity"/>
    <property type="evidence" value="ECO:0007669"/>
    <property type="project" value="UniProtKB-KW"/>
</dbReference>
<dbReference type="CDD" id="cd06171">
    <property type="entry name" value="Sigma70_r4"/>
    <property type="match status" value="1"/>
</dbReference>
<dbReference type="InterPro" id="IPR013324">
    <property type="entry name" value="RNA_pol_sigma_r3/r4-like"/>
</dbReference>
<keyword evidence="2" id="KW-0805">Transcription regulation</keyword>
<proteinExistence type="inferred from homology"/>
<dbReference type="AlphaFoldDB" id="A0A6L5XAA4"/>
<protein>
    <submittedName>
        <fullName evidence="7">Sigma-70 family RNA polymerase sigma factor</fullName>
    </submittedName>
</protein>
<sequence>MDADWILIHKIRTGDEAAIDAFVRKYYQSILKYCFYKTSDEMIAEDLTQETFYHFFKSFSTYKHKGKLANYLYTIAGNLCKDYWQTEDKIHFEELTESVQAEADSDNEKAKVMDAVERLPKEFKDVILMHYFYDMKLQEIAASEGISLPLVKYRLKRGKEMLKSFLG</sequence>
<feature type="domain" description="RNA polymerase sigma-70 region 2" evidence="5">
    <location>
        <begin position="22"/>
        <end position="88"/>
    </location>
</feature>
<dbReference type="SUPFAM" id="SSF88659">
    <property type="entry name" value="Sigma3 and sigma4 domains of RNA polymerase sigma factors"/>
    <property type="match status" value="1"/>
</dbReference>
<dbReference type="GO" id="GO:0003677">
    <property type="term" value="F:DNA binding"/>
    <property type="evidence" value="ECO:0007669"/>
    <property type="project" value="InterPro"/>
</dbReference>
<dbReference type="Gene3D" id="1.10.10.10">
    <property type="entry name" value="Winged helix-like DNA-binding domain superfamily/Winged helix DNA-binding domain"/>
    <property type="match status" value="1"/>
</dbReference>
<dbReference type="InterPro" id="IPR036388">
    <property type="entry name" value="WH-like_DNA-bd_sf"/>
</dbReference>
<comment type="similarity">
    <text evidence="1">Belongs to the sigma-70 factor family. ECF subfamily.</text>
</comment>
<dbReference type="InterPro" id="IPR039425">
    <property type="entry name" value="RNA_pol_sigma-70-like"/>
</dbReference>
<dbReference type="Proteomes" id="UP000481852">
    <property type="component" value="Unassembled WGS sequence"/>
</dbReference>
<dbReference type="InterPro" id="IPR007627">
    <property type="entry name" value="RNA_pol_sigma70_r2"/>
</dbReference>
<evidence type="ECO:0000256" key="3">
    <source>
        <dbReference type="ARBA" id="ARBA00023082"/>
    </source>
</evidence>
<dbReference type="Pfam" id="PF04542">
    <property type="entry name" value="Sigma70_r2"/>
    <property type="match status" value="1"/>
</dbReference>
<dbReference type="SUPFAM" id="SSF88946">
    <property type="entry name" value="Sigma2 domain of RNA polymerase sigma factors"/>
    <property type="match status" value="1"/>
</dbReference>
<dbReference type="InterPro" id="IPR013249">
    <property type="entry name" value="RNA_pol_sigma70_r4_t2"/>
</dbReference>
<accession>A0A6L5XAA4</accession>
<evidence type="ECO:0000313" key="8">
    <source>
        <dbReference type="Proteomes" id="UP000481852"/>
    </source>
</evidence>
<name>A0A6L5XAA4_9FIRM</name>
<dbReference type="GO" id="GO:0006352">
    <property type="term" value="P:DNA-templated transcription initiation"/>
    <property type="evidence" value="ECO:0007669"/>
    <property type="project" value="InterPro"/>
</dbReference>
<dbReference type="PANTHER" id="PTHR43133">
    <property type="entry name" value="RNA POLYMERASE ECF-TYPE SIGMA FACTO"/>
    <property type="match status" value="1"/>
</dbReference>
<gene>
    <name evidence="7" type="ORF">FYJ35_13185</name>
</gene>
<keyword evidence="3" id="KW-0731">Sigma factor</keyword>
<comment type="caution">
    <text evidence="7">The sequence shown here is derived from an EMBL/GenBank/DDBJ whole genome shotgun (WGS) entry which is preliminary data.</text>
</comment>
<dbReference type="EMBL" id="VULZ01000018">
    <property type="protein sequence ID" value="MSS15966.1"/>
    <property type="molecule type" value="Genomic_DNA"/>
</dbReference>
<organism evidence="7 8">
    <name type="scientific">Porcincola intestinalis</name>
    <dbReference type="NCBI Taxonomy" id="2606632"/>
    <lineage>
        <taxon>Bacteria</taxon>
        <taxon>Bacillati</taxon>
        <taxon>Bacillota</taxon>
        <taxon>Clostridia</taxon>
        <taxon>Lachnospirales</taxon>
        <taxon>Lachnospiraceae</taxon>
        <taxon>Porcincola</taxon>
    </lineage>
</organism>
<evidence type="ECO:0000256" key="2">
    <source>
        <dbReference type="ARBA" id="ARBA00023015"/>
    </source>
</evidence>
<evidence type="ECO:0000313" key="7">
    <source>
        <dbReference type="EMBL" id="MSS15966.1"/>
    </source>
</evidence>